<sequence length="332" mass="35490">MTKLAQRRRFIALTAASTALALTLAGCASGEDSTTEASSAAPTSVEIEDNHGTYTISVPPTSVIATDNRLFETLSDWGITLAAAPVTLIPADNPYKTDSSIVNLGSHTEPDLEAVVAAEPDLILNGQRFSQYYEDLTTLVPEATIIELDPRDGEPFDEELKRQVEVLGQIFGHEEDAQQLIDDFDASIARVQAAYDSSDTVMAVITSGGEINYAAPDTGRTLGPVFEILGLTPALEAEGSSDHQGDDISVEAIAASNPDWILVMDRDAAVSANSGESYTPANELIANSAALQNVTAVTQDRIIYMPQYTYVNEGIQTYTTFFNSLADALESN</sequence>
<evidence type="ECO:0000313" key="7">
    <source>
        <dbReference type="EMBL" id="NIH56386.1"/>
    </source>
</evidence>
<dbReference type="EMBL" id="JAAMOZ010000001">
    <property type="protein sequence ID" value="NIH56386.1"/>
    <property type="molecule type" value="Genomic_DNA"/>
</dbReference>
<dbReference type="Proteomes" id="UP000749311">
    <property type="component" value="Unassembled WGS sequence"/>
</dbReference>
<organism evidence="7 8">
    <name type="scientific">Brooklawnia cerclae</name>
    <dbReference type="NCBI Taxonomy" id="349934"/>
    <lineage>
        <taxon>Bacteria</taxon>
        <taxon>Bacillati</taxon>
        <taxon>Actinomycetota</taxon>
        <taxon>Actinomycetes</taxon>
        <taxon>Propionibacteriales</taxon>
        <taxon>Propionibacteriaceae</taxon>
        <taxon>Brooklawnia</taxon>
    </lineage>
</organism>
<feature type="chain" id="PRO_5046678491" evidence="5">
    <location>
        <begin position="22"/>
        <end position="332"/>
    </location>
</feature>
<evidence type="ECO:0000256" key="2">
    <source>
        <dbReference type="ARBA" id="ARBA00008814"/>
    </source>
</evidence>
<comment type="similarity">
    <text evidence="2">Belongs to the bacterial solute-binding protein 8 family.</text>
</comment>
<keyword evidence="4 5" id="KW-0732">Signal</keyword>
<reference evidence="7 8" key="1">
    <citation type="submission" date="2020-02" db="EMBL/GenBank/DDBJ databases">
        <title>Sequencing the genomes of 1000 actinobacteria strains.</title>
        <authorList>
            <person name="Klenk H.-P."/>
        </authorList>
    </citation>
    <scope>NUCLEOTIDE SEQUENCE [LARGE SCALE GENOMIC DNA]</scope>
    <source>
        <strain evidence="7 8">DSM 19609</strain>
    </source>
</reference>
<feature type="signal peptide" evidence="5">
    <location>
        <begin position="1"/>
        <end position="21"/>
    </location>
</feature>
<dbReference type="PROSITE" id="PS50983">
    <property type="entry name" value="FE_B12_PBP"/>
    <property type="match status" value="1"/>
</dbReference>
<dbReference type="RefSeq" id="WP_243863479.1">
    <property type="nucleotide sequence ID" value="NZ_BAAAOO010000002.1"/>
</dbReference>
<gene>
    <name evidence="7" type="ORF">FB473_001031</name>
</gene>
<dbReference type="Gene3D" id="3.40.50.1980">
    <property type="entry name" value="Nitrogenase molybdenum iron protein domain"/>
    <property type="match status" value="2"/>
</dbReference>
<evidence type="ECO:0000256" key="5">
    <source>
        <dbReference type="SAM" id="SignalP"/>
    </source>
</evidence>
<dbReference type="PROSITE" id="PS51257">
    <property type="entry name" value="PROKAR_LIPOPROTEIN"/>
    <property type="match status" value="1"/>
</dbReference>
<dbReference type="InterPro" id="IPR051313">
    <property type="entry name" value="Bact_iron-sidero_bind"/>
</dbReference>
<dbReference type="Pfam" id="PF01497">
    <property type="entry name" value="Peripla_BP_2"/>
    <property type="match status" value="1"/>
</dbReference>
<evidence type="ECO:0000256" key="1">
    <source>
        <dbReference type="ARBA" id="ARBA00004196"/>
    </source>
</evidence>
<dbReference type="PROSITE" id="PS51318">
    <property type="entry name" value="TAT"/>
    <property type="match status" value="1"/>
</dbReference>
<accession>A0ABX0SEK1</accession>
<name>A0ABX0SEK1_9ACTN</name>
<dbReference type="PANTHER" id="PTHR30532">
    <property type="entry name" value="IRON III DICITRATE-BINDING PERIPLASMIC PROTEIN"/>
    <property type="match status" value="1"/>
</dbReference>
<proteinExistence type="inferred from homology"/>
<dbReference type="PANTHER" id="PTHR30532:SF28">
    <property type="entry name" value="PETROBACTIN-BINDING PROTEIN YCLQ"/>
    <property type="match status" value="1"/>
</dbReference>
<comment type="subcellular location">
    <subcellularLocation>
        <location evidence="1">Cell envelope</location>
    </subcellularLocation>
</comment>
<keyword evidence="3" id="KW-0813">Transport</keyword>
<evidence type="ECO:0000259" key="6">
    <source>
        <dbReference type="PROSITE" id="PS50983"/>
    </source>
</evidence>
<keyword evidence="8" id="KW-1185">Reference proteome</keyword>
<evidence type="ECO:0000256" key="3">
    <source>
        <dbReference type="ARBA" id="ARBA00022448"/>
    </source>
</evidence>
<evidence type="ECO:0000313" key="8">
    <source>
        <dbReference type="Proteomes" id="UP000749311"/>
    </source>
</evidence>
<feature type="domain" description="Fe/B12 periplasmic-binding" evidence="6">
    <location>
        <begin position="62"/>
        <end position="332"/>
    </location>
</feature>
<protein>
    <submittedName>
        <fullName evidence="7">Iron complex transport system substrate-binding protein</fullName>
    </submittedName>
</protein>
<dbReference type="InterPro" id="IPR002491">
    <property type="entry name" value="ABC_transptr_periplasmic_BD"/>
</dbReference>
<dbReference type="InterPro" id="IPR006311">
    <property type="entry name" value="TAT_signal"/>
</dbReference>
<comment type="caution">
    <text evidence="7">The sequence shown here is derived from an EMBL/GenBank/DDBJ whole genome shotgun (WGS) entry which is preliminary data.</text>
</comment>
<evidence type="ECO:0000256" key="4">
    <source>
        <dbReference type="ARBA" id="ARBA00022729"/>
    </source>
</evidence>
<dbReference type="SUPFAM" id="SSF53807">
    <property type="entry name" value="Helical backbone' metal receptor"/>
    <property type="match status" value="1"/>
</dbReference>